<feature type="signal peptide" evidence="2">
    <location>
        <begin position="1"/>
        <end position="25"/>
    </location>
</feature>
<evidence type="ECO:0000256" key="1">
    <source>
        <dbReference type="ARBA" id="ARBA00004196"/>
    </source>
</evidence>
<reference evidence="3 4" key="1">
    <citation type="submission" date="2018-08" db="EMBL/GenBank/DDBJ databases">
        <title>A genome reference for cultivated species of the human gut microbiota.</title>
        <authorList>
            <person name="Zou Y."/>
            <person name="Xue W."/>
            <person name="Luo G."/>
        </authorList>
    </citation>
    <scope>NUCLEOTIDE SEQUENCE [LARGE SCALE GENOMIC DNA]</scope>
    <source>
        <strain evidence="3 4">AF28-26</strain>
    </source>
</reference>
<comment type="caution">
    <text evidence="3">The sequence shown here is derived from an EMBL/GenBank/DDBJ whole genome shotgun (WGS) entry which is preliminary data.</text>
</comment>
<evidence type="ECO:0000313" key="3">
    <source>
        <dbReference type="EMBL" id="RGQ38687.1"/>
    </source>
</evidence>
<accession>A0A412AW62</accession>
<dbReference type="Proteomes" id="UP000284751">
    <property type="component" value="Unassembled WGS sequence"/>
</dbReference>
<dbReference type="Gene3D" id="2.60.40.4270">
    <property type="entry name" value="Listeria-Bacteroides repeat domain"/>
    <property type="match status" value="1"/>
</dbReference>
<protein>
    <recommendedName>
        <fullName evidence="5">Bacterial repeat domain-containing protein</fullName>
    </recommendedName>
</protein>
<dbReference type="AlphaFoldDB" id="A0A412AW62"/>
<proteinExistence type="predicted"/>
<name>A0A412AW62_9FIRM</name>
<evidence type="ECO:0008006" key="5">
    <source>
        <dbReference type="Google" id="ProtNLM"/>
    </source>
</evidence>
<dbReference type="GO" id="GO:0030313">
    <property type="term" value="C:cell envelope"/>
    <property type="evidence" value="ECO:0007669"/>
    <property type="project" value="UniProtKB-SubCell"/>
</dbReference>
<evidence type="ECO:0000313" key="4">
    <source>
        <dbReference type="Proteomes" id="UP000284751"/>
    </source>
</evidence>
<gene>
    <name evidence="3" type="ORF">DWY99_09470</name>
</gene>
<dbReference type="Pfam" id="PF09479">
    <property type="entry name" value="Flg_new"/>
    <property type="match status" value="1"/>
</dbReference>
<evidence type="ECO:0000256" key="2">
    <source>
        <dbReference type="SAM" id="SignalP"/>
    </source>
</evidence>
<sequence length="688" mass="72741">MKKRILSILLTLCMVLCLVPTAVLAADEVSAKVNGIAVPAAGGSITGEGISGSVVFDASAKTLTLENATISVTTEEKAIDIRSGIDTLILKGKNEIKWADESDKKTSICAISASSSSFLIKGNSREDSLTVTLPGTTGGYKYAYAISMGKCEIRNCSLDITVIGGMQNAGDNVAIRVSDLKIKNAALNLIVGKDRQGNVQKAMQGGCVYATGRISIENSYINAGIYSSLDAHLANFYAVLQGQGGTTCTDSVIYAEADVLQVGRTICLDGGDTTFSVKNSIFKAKSNQYAFSGYKYAKPTFESSLVELESKDIVMRGPTFGTISGFTKITATDKNGGDTTYKPGDDLSTLSTDSRKVVIESQIHSHCVCGGENAAEGHTVHSPLMWTPWTKTDSLPTAAGNYYLTGNVLLKSNSDYSMPDGVQICLNGYTIRSAGGTNKPALYANGGTLTVTDCSTRGAIGDIKMSSGELLVYGGKFVRELIIGETGGFTAADRVGIGAEVTNKGFIFGGIFDGAVINDGGTIEGGTFNGRVNLKRGNVIGGIYYGRVTYGGAVIHDSACRYLTFDTDGGSAMDAQRILRGQKATLPTESPVKTGYIFSGWTGFDYTKPMLENAKRRRYGRCATIQATPRSSPARIPLPARSATAQSRLWGTISPHPYGIMTGTPTGRNAPAVMQGTRRTLMFGTMAR</sequence>
<dbReference type="EMBL" id="QRTC01000037">
    <property type="protein sequence ID" value="RGQ38687.1"/>
    <property type="molecule type" value="Genomic_DNA"/>
</dbReference>
<dbReference type="InterPro" id="IPR013378">
    <property type="entry name" value="InlB-like_B-rpt"/>
</dbReference>
<organism evidence="3 4">
    <name type="scientific">[Clostridium] leptum</name>
    <dbReference type="NCBI Taxonomy" id="1535"/>
    <lineage>
        <taxon>Bacteria</taxon>
        <taxon>Bacillati</taxon>
        <taxon>Bacillota</taxon>
        <taxon>Clostridia</taxon>
        <taxon>Eubacteriales</taxon>
        <taxon>Oscillospiraceae</taxon>
        <taxon>Oscillospiraceae incertae sedis</taxon>
    </lineage>
</organism>
<feature type="chain" id="PRO_5019264088" description="Bacterial repeat domain-containing protein" evidence="2">
    <location>
        <begin position="26"/>
        <end position="688"/>
    </location>
</feature>
<keyword evidence="2" id="KW-0732">Signal</keyword>
<comment type="subcellular location">
    <subcellularLocation>
        <location evidence="1">Cell envelope</location>
    </subcellularLocation>
</comment>
<dbReference type="InterPro" id="IPR042229">
    <property type="entry name" value="Listeria/Bacterioides_rpt_sf"/>
</dbReference>